<comment type="caution">
    <text evidence="1">The sequence shown here is derived from an EMBL/GenBank/DDBJ whole genome shotgun (WGS) entry which is preliminary data.</text>
</comment>
<evidence type="ECO:0000313" key="1">
    <source>
        <dbReference type="EMBL" id="HIZ85676.1"/>
    </source>
</evidence>
<dbReference type="Proteomes" id="UP000824115">
    <property type="component" value="Unassembled WGS sequence"/>
</dbReference>
<reference evidence="1" key="1">
    <citation type="journal article" date="2021" name="PeerJ">
        <title>Extensive microbial diversity within the chicken gut microbiome revealed by metagenomics and culture.</title>
        <authorList>
            <person name="Gilroy R."/>
            <person name="Ravi A."/>
            <person name="Getino M."/>
            <person name="Pursley I."/>
            <person name="Horton D.L."/>
            <person name="Alikhan N.F."/>
            <person name="Baker D."/>
            <person name="Gharbi K."/>
            <person name="Hall N."/>
            <person name="Watson M."/>
            <person name="Adriaenssens E.M."/>
            <person name="Foster-Nyarko E."/>
            <person name="Jarju S."/>
            <person name="Secka A."/>
            <person name="Antonio M."/>
            <person name="Oren A."/>
            <person name="Chaudhuri R.R."/>
            <person name="La Ragione R."/>
            <person name="Hildebrand F."/>
            <person name="Pallen M.J."/>
        </authorList>
    </citation>
    <scope>NUCLEOTIDE SEQUENCE</scope>
    <source>
        <strain evidence="1">Gambia16-554</strain>
    </source>
</reference>
<reference evidence="1" key="2">
    <citation type="submission" date="2021-04" db="EMBL/GenBank/DDBJ databases">
        <authorList>
            <person name="Gilroy R."/>
        </authorList>
    </citation>
    <scope>NUCLEOTIDE SEQUENCE</scope>
    <source>
        <strain evidence="1">Gambia16-554</strain>
    </source>
</reference>
<proteinExistence type="predicted"/>
<evidence type="ECO:0000313" key="2">
    <source>
        <dbReference type="Proteomes" id="UP000824115"/>
    </source>
</evidence>
<accession>A0A9D2GP94</accession>
<dbReference type="PANTHER" id="PTHR11669">
    <property type="entry name" value="REPLICATION FACTOR C / DNA POLYMERASE III GAMMA-TAU SUBUNIT"/>
    <property type="match status" value="1"/>
</dbReference>
<dbReference type="InterPro" id="IPR050238">
    <property type="entry name" value="DNA_Rep/Repair_Clamp_Loader"/>
</dbReference>
<gene>
    <name evidence="1" type="ORF">IAC04_04215</name>
</gene>
<dbReference type="SUPFAM" id="SSF52540">
    <property type="entry name" value="P-loop containing nucleoside triphosphate hydrolases"/>
    <property type="match status" value="1"/>
</dbReference>
<organism evidence="1 2">
    <name type="scientific">Candidatus Coprenecus stercoravium</name>
    <dbReference type="NCBI Taxonomy" id="2840735"/>
    <lineage>
        <taxon>Bacteria</taxon>
        <taxon>Pseudomonadati</taxon>
        <taxon>Bacteroidota</taxon>
        <taxon>Bacteroidia</taxon>
        <taxon>Bacteroidales</taxon>
        <taxon>Rikenellaceae</taxon>
        <taxon>Rikenellaceae incertae sedis</taxon>
        <taxon>Candidatus Coprenecus</taxon>
    </lineage>
</organism>
<sequence>MQFKEVIGNEDLIPRLVRMVDGARTGHSLMFVEKDGYGALPLVMALIQYMVCQSVSRGNDSCGVCPSCRKVSAMMHPDVHFAFPVNVTAKSSQTKKPLSGSFMQDWRRLYGENPYFTEPDLYAALGIADKVGVISVAEAREILDSLSLKSYEGGGKYMVVWLPERMNAEAANRLLKMVEEPTPDTYFFFITHAPERVISTIRSRSQIIRLYPVRPEKLAEWLTVSKGIPKAEAAVYARISGGSPGLALGMASGDSASQVYLPVLERMLDNVVSGDLPALLEGNEPILALGREKQKGLCLYAEDFLRKMMMRGRGLERIADVLPSEADAVARFATLFQERFYERAFKAFEEARTCVESNVNAKMVFCNLVNILFALYNTKI</sequence>
<name>A0A9D2GP94_9BACT</name>
<protein>
    <recommendedName>
        <fullName evidence="3">DNA polymerase III subunit delta</fullName>
    </recommendedName>
</protein>
<dbReference type="EMBL" id="DXAW01000080">
    <property type="protein sequence ID" value="HIZ85676.1"/>
    <property type="molecule type" value="Genomic_DNA"/>
</dbReference>
<dbReference type="Pfam" id="PF13177">
    <property type="entry name" value="DNA_pol3_delta2"/>
    <property type="match status" value="1"/>
</dbReference>
<dbReference type="InterPro" id="IPR027417">
    <property type="entry name" value="P-loop_NTPase"/>
</dbReference>
<dbReference type="PANTHER" id="PTHR11669:SF8">
    <property type="entry name" value="DNA POLYMERASE III SUBUNIT DELTA"/>
    <property type="match status" value="1"/>
</dbReference>
<dbReference type="AlphaFoldDB" id="A0A9D2GP94"/>
<dbReference type="Gene3D" id="3.40.50.300">
    <property type="entry name" value="P-loop containing nucleotide triphosphate hydrolases"/>
    <property type="match status" value="1"/>
</dbReference>
<evidence type="ECO:0008006" key="3">
    <source>
        <dbReference type="Google" id="ProtNLM"/>
    </source>
</evidence>
<dbReference type="GO" id="GO:0006261">
    <property type="term" value="P:DNA-templated DNA replication"/>
    <property type="evidence" value="ECO:0007669"/>
    <property type="project" value="TreeGrafter"/>
</dbReference>